<protein>
    <submittedName>
        <fullName evidence="1">Uncharacterized protein</fullName>
    </submittedName>
</protein>
<dbReference type="AlphaFoldDB" id="A0A433D3V4"/>
<sequence>MPIPLQFPCRPLRTPEYKCPLAEPTSAIPNIFLSSRISPTVSLGFFLGFSASNPSDPRISILKSHSDTSTLSHKEPKTIKGPDITATLELASRLASEWDDIHHGNEINFCKAAVRSFVQFLLYLL</sequence>
<feature type="non-terminal residue" evidence="1">
    <location>
        <position position="125"/>
    </location>
</feature>
<organism evidence="1 2">
    <name type="scientific">Jimgerdemannia flammicorona</name>
    <dbReference type="NCBI Taxonomy" id="994334"/>
    <lineage>
        <taxon>Eukaryota</taxon>
        <taxon>Fungi</taxon>
        <taxon>Fungi incertae sedis</taxon>
        <taxon>Mucoromycota</taxon>
        <taxon>Mucoromycotina</taxon>
        <taxon>Endogonomycetes</taxon>
        <taxon>Endogonales</taxon>
        <taxon>Endogonaceae</taxon>
        <taxon>Jimgerdemannia</taxon>
    </lineage>
</organism>
<dbReference type="EMBL" id="RBNI01007176">
    <property type="protein sequence ID" value="RUP45505.1"/>
    <property type="molecule type" value="Genomic_DNA"/>
</dbReference>
<evidence type="ECO:0000313" key="1">
    <source>
        <dbReference type="EMBL" id="RUP45505.1"/>
    </source>
</evidence>
<gene>
    <name evidence="1" type="ORF">BC936DRAFT_148077</name>
</gene>
<proteinExistence type="predicted"/>
<keyword evidence="2" id="KW-1185">Reference proteome</keyword>
<comment type="caution">
    <text evidence="1">The sequence shown here is derived from an EMBL/GenBank/DDBJ whole genome shotgun (WGS) entry which is preliminary data.</text>
</comment>
<evidence type="ECO:0000313" key="2">
    <source>
        <dbReference type="Proteomes" id="UP000268093"/>
    </source>
</evidence>
<name>A0A433D3V4_9FUNG</name>
<reference evidence="1 2" key="1">
    <citation type="journal article" date="2018" name="New Phytol.">
        <title>Phylogenomics of Endogonaceae and evolution of mycorrhizas within Mucoromycota.</title>
        <authorList>
            <person name="Chang Y."/>
            <person name="Desiro A."/>
            <person name="Na H."/>
            <person name="Sandor L."/>
            <person name="Lipzen A."/>
            <person name="Clum A."/>
            <person name="Barry K."/>
            <person name="Grigoriev I.V."/>
            <person name="Martin F.M."/>
            <person name="Stajich J.E."/>
            <person name="Smith M.E."/>
            <person name="Bonito G."/>
            <person name="Spatafora J.W."/>
        </authorList>
    </citation>
    <scope>NUCLEOTIDE SEQUENCE [LARGE SCALE GENOMIC DNA]</scope>
    <source>
        <strain evidence="1 2">GMNB39</strain>
    </source>
</reference>
<accession>A0A433D3V4</accession>
<dbReference type="Proteomes" id="UP000268093">
    <property type="component" value="Unassembled WGS sequence"/>
</dbReference>